<proteinExistence type="predicted"/>
<keyword evidence="5 6" id="KW-0472">Membrane</keyword>
<dbReference type="NCBIfam" id="TIGR04409">
    <property type="entry name" value="LptC_YrbK"/>
    <property type="match status" value="1"/>
</dbReference>
<evidence type="ECO:0000256" key="6">
    <source>
        <dbReference type="SAM" id="Phobius"/>
    </source>
</evidence>
<comment type="caution">
    <text evidence="7">The sequence shown here is derived from an EMBL/GenBank/DDBJ whole genome shotgun (WGS) entry which is preliminary data.</text>
</comment>
<dbReference type="Gene3D" id="2.60.450.10">
    <property type="entry name" value="Lipopolysaccharide (LPS) transport protein A like domain"/>
    <property type="match status" value="1"/>
</dbReference>
<dbReference type="Proteomes" id="UP001267710">
    <property type="component" value="Unassembled WGS sequence"/>
</dbReference>
<keyword evidence="2" id="KW-0997">Cell inner membrane</keyword>
<evidence type="ECO:0000256" key="5">
    <source>
        <dbReference type="ARBA" id="ARBA00023136"/>
    </source>
</evidence>
<organism evidence="7 8">
    <name type="scientific">Paracidovorax wautersii</name>
    <dbReference type="NCBI Taxonomy" id="1177982"/>
    <lineage>
        <taxon>Bacteria</taxon>
        <taxon>Pseudomonadati</taxon>
        <taxon>Pseudomonadota</taxon>
        <taxon>Betaproteobacteria</taxon>
        <taxon>Burkholderiales</taxon>
        <taxon>Comamonadaceae</taxon>
        <taxon>Paracidovorax</taxon>
    </lineage>
</organism>
<dbReference type="PANTHER" id="PTHR37481:SF1">
    <property type="entry name" value="LIPOPOLYSACCHARIDE EXPORT SYSTEM PROTEIN LPTC"/>
    <property type="match status" value="1"/>
</dbReference>
<evidence type="ECO:0000256" key="1">
    <source>
        <dbReference type="ARBA" id="ARBA00022475"/>
    </source>
</evidence>
<dbReference type="EMBL" id="JAVIZX010000001">
    <property type="protein sequence ID" value="MDR6213649.1"/>
    <property type="molecule type" value="Genomic_DNA"/>
</dbReference>
<feature type="transmembrane region" description="Helical" evidence="6">
    <location>
        <begin position="12"/>
        <end position="32"/>
    </location>
</feature>
<keyword evidence="3 6" id="KW-0812">Transmembrane</keyword>
<evidence type="ECO:0000256" key="4">
    <source>
        <dbReference type="ARBA" id="ARBA00022989"/>
    </source>
</evidence>
<name>A0ABU1I8T1_9BURK</name>
<evidence type="ECO:0000313" key="7">
    <source>
        <dbReference type="EMBL" id="MDR6213649.1"/>
    </source>
</evidence>
<dbReference type="InterPro" id="IPR010664">
    <property type="entry name" value="LipoPS_assembly_LptC-rel"/>
</dbReference>
<accession>A0ABU1I8T1</accession>
<sequence length="208" mass="23315">MILRLRQGWERLSIYLPVLLMGLLALGTWWLVRNAPKAPQAAVARAPTHEPDYFMRTFSIKTFDATGRLESEIVGDVARHYLDTDTLEIDKARMRSVTPEGRVTTATANRALTNSDGSEVQLFGNAVVTRESQARPGQTPQPRLEFRGEFLHAWVNTERVKSDQPVTLTRGGDRFTADSMDYDNLDQIVQLKGRVRGMLMPGTSPGSR</sequence>
<keyword evidence="1" id="KW-1003">Cell membrane</keyword>
<dbReference type="InterPro" id="IPR026265">
    <property type="entry name" value="LptC"/>
</dbReference>
<evidence type="ECO:0000256" key="2">
    <source>
        <dbReference type="ARBA" id="ARBA00022519"/>
    </source>
</evidence>
<evidence type="ECO:0000256" key="3">
    <source>
        <dbReference type="ARBA" id="ARBA00022692"/>
    </source>
</evidence>
<dbReference type="RefSeq" id="WP_309827361.1">
    <property type="nucleotide sequence ID" value="NZ_JAVIZX010000001.1"/>
</dbReference>
<protein>
    <submittedName>
        <fullName evidence="7">Lipopolysaccharide export system protein LptC</fullName>
    </submittedName>
</protein>
<keyword evidence="8" id="KW-1185">Reference proteome</keyword>
<dbReference type="Pfam" id="PF06835">
    <property type="entry name" value="LptC"/>
    <property type="match status" value="1"/>
</dbReference>
<reference evidence="7 8" key="1">
    <citation type="submission" date="2023-08" db="EMBL/GenBank/DDBJ databases">
        <title>Functional and genomic diversity of the sorghum phyllosphere microbiome.</title>
        <authorList>
            <person name="Shade A."/>
        </authorList>
    </citation>
    <scope>NUCLEOTIDE SEQUENCE [LARGE SCALE GENOMIC DNA]</scope>
    <source>
        <strain evidence="7 8">SORGH_AS_0335</strain>
    </source>
</reference>
<gene>
    <name evidence="7" type="ORF">QE399_001338</name>
</gene>
<keyword evidence="4 6" id="KW-1133">Transmembrane helix</keyword>
<evidence type="ECO:0000313" key="8">
    <source>
        <dbReference type="Proteomes" id="UP001267710"/>
    </source>
</evidence>
<dbReference type="InterPro" id="IPR052363">
    <property type="entry name" value="LPS_export_LptC"/>
</dbReference>
<dbReference type="PANTHER" id="PTHR37481">
    <property type="entry name" value="LIPOPOLYSACCHARIDE EXPORT SYSTEM PROTEIN LPTC"/>
    <property type="match status" value="1"/>
</dbReference>